<name>A0A2N9L4E1_9BACT</name>
<proteinExistence type="predicted"/>
<accession>A0A2N9L4E1</accession>
<reference evidence="2" key="1">
    <citation type="submission" date="2018-02" db="EMBL/GenBank/DDBJ databases">
        <authorList>
            <person name="Hausmann B."/>
        </authorList>
    </citation>
    <scope>NUCLEOTIDE SEQUENCE [LARGE SCALE GENOMIC DNA]</scope>
    <source>
        <strain evidence="2">Peat soil MAG SbA5</strain>
    </source>
</reference>
<evidence type="ECO:0000313" key="1">
    <source>
        <dbReference type="EMBL" id="SPE18176.1"/>
    </source>
</evidence>
<gene>
    <name evidence="1" type="ORF">SBA5_140043</name>
</gene>
<protein>
    <submittedName>
        <fullName evidence="1">Uncharacterized protein</fullName>
    </submittedName>
</protein>
<sequence>MAAESSRSILHERFEPRQSLIPLVRDDVKILLHRMERARVKSEAAFAPGADTAHKAGALEHAQVLGDGLARNARARSQLRDRRGLARAEPGHEREARLVAQRREQGRMRRLLVARVARDAA</sequence>
<evidence type="ECO:0000313" key="2">
    <source>
        <dbReference type="Proteomes" id="UP000239735"/>
    </source>
</evidence>
<dbReference type="Proteomes" id="UP000239735">
    <property type="component" value="Unassembled WGS sequence"/>
</dbReference>
<dbReference type="AlphaFoldDB" id="A0A2N9L4E1"/>
<dbReference type="EMBL" id="OKRB01000046">
    <property type="protein sequence ID" value="SPE18176.1"/>
    <property type="molecule type" value="Genomic_DNA"/>
</dbReference>
<organism evidence="1 2">
    <name type="scientific">Candidatus Sulfuritelmatomonas gaucii</name>
    <dbReference type="NCBI Taxonomy" id="2043161"/>
    <lineage>
        <taxon>Bacteria</taxon>
        <taxon>Pseudomonadati</taxon>
        <taxon>Acidobacteriota</taxon>
        <taxon>Terriglobia</taxon>
        <taxon>Terriglobales</taxon>
        <taxon>Acidobacteriaceae</taxon>
        <taxon>Candidatus Sulfuritelmatomonas</taxon>
    </lineage>
</organism>